<evidence type="ECO:0000256" key="1">
    <source>
        <dbReference type="ARBA" id="ARBA00004752"/>
    </source>
</evidence>
<dbReference type="GO" id="GO:0008360">
    <property type="term" value="P:regulation of cell shape"/>
    <property type="evidence" value="ECO:0007669"/>
    <property type="project" value="UniProtKB-UniRule"/>
</dbReference>
<dbReference type="InterPro" id="IPR038063">
    <property type="entry name" value="Transpep_catalytic_dom"/>
</dbReference>
<dbReference type="CDD" id="cd16913">
    <property type="entry name" value="YkuD_like"/>
    <property type="match status" value="1"/>
</dbReference>
<dbReference type="Proteomes" id="UP000381693">
    <property type="component" value="Unassembled WGS sequence"/>
</dbReference>
<protein>
    <recommendedName>
        <fullName evidence="8">L,D-TPase catalytic domain-containing protein</fullName>
    </recommendedName>
</protein>
<evidence type="ECO:0000256" key="5">
    <source>
        <dbReference type="ARBA" id="ARBA00022984"/>
    </source>
</evidence>
<dbReference type="SUPFAM" id="SSF141523">
    <property type="entry name" value="L,D-transpeptidase catalytic domain-like"/>
    <property type="match status" value="1"/>
</dbReference>
<name>A0A5E6MKH4_9BACT</name>
<accession>A0A5E6MKH4</accession>
<feature type="domain" description="L,D-TPase catalytic" evidence="8">
    <location>
        <begin position="65"/>
        <end position="199"/>
    </location>
</feature>
<dbReference type="PANTHER" id="PTHR30582:SF2">
    <property type="entry name" value="L,D-TRANSPEPTIDASE YCIB-RELATED"/>
    <property type="match status" value="1"/>
</dbReference>
<reference evidence="9" key="1">
    <citation type="submission" date="2019-09" db="EMBL/GenBank/DDBJ databases">
        <authorList>
            <person name="Cremers G."/>
        </authorList>
    </citation>
    <scope>NUCLEOTIDE SEQUENCE [LARGE SCALE GENOMIC DNA]</scope>
    <source>
        <strain evidence="9">3B</strain>
    </source>
</reference>
<keyword evidence="3" id="KW-0808">Transferase</keyword>
<feature type="active site" description="Nucleophile" evidence="7">
    <location>
        <position position="175"/>
    </location>
</feature>
<sequence length="239" mass="25969">MSSYSNGMAHLPPERRRRWIVAALFLVGALVALPGCAGGGKPSSGVSSGRVSWGSVPGGPIPPDRIVKVSLRSQTVYVLDGAQVIWAAATNVGKPGHATPTGSFRVEQKLQRKRSGSYGFWVNGRRVIPTESRSGSPPGSGWHYVGYPMPYWVEFLPGYGFHEGYVWAEPHTHGCLRLHGSAAEQFFRLVEVGTPVRISMTQPEDETVGGSVPRFDDSHAPDPANEFLVSDEVFARPWE</sequence>
<dbReference type="PANTHER" id="PTHR30582">
    <property type="entry name" value="L,D-TRANSPEPTIDASE"/>
    <property type="match status" value="1"/>
</dbReference>
<evidence type="ECO:0000313" key="10">
    <source>
        <dbReference type="Proteomes" id="UP000381693"/>
    </source>
</evidence>
<dbReference type="Gene3D" id="2.40.440.10">
    <property type="entry name" value="L,D-transpeptidase catalytic domain-like"/>
    <property type="match status" value="1"/>
</dbReference>
<keyword evidence="4 7" id="KW-0133">Cell shape</keyword>
<dbReference type="GO" id="GO:0071555">
    <property type="term" value="P:cell wall organization"/>
    <property type="evidence" value="ECO:0007669"/>
    <property type="project" value="UniProtKB-UniRule"/>
</dbReference>
<dbReference type="Pfam" id="PF03734">
    <property type="entry name" value="YkuD"/>
    <property type="match status" value="1"/>
</dbReference>
<evidence type="ECO:0000256" key="4">
    <source>
        <dbReference type="ARBA" id="ARBA00022960"/>
    </source>
</evidence>
<feature type="active site" description="Proton donor/acceptor" evidence="7">
    <location>
        <position position="162"/>
    </location>
</feature>
<dbReference type="PROSITE" id="PS52029">
    <property type="entry name" value="LD_TPASE"/>
    <property type="match status" value="1"/>
</dbReference>
<dbReference type="UniPathway" id="UPA00219"/>
<dbReference type="GO" id="GO:0018104">
    <property type="term" value="P:peptidoglycan-protein cross-linking"/>
    <property type="evidence" value="ECO:0007669"/>
    <property type="project" value="TreeGrafter"/>
</dbReference>
<proteinExistence type="inferred from homology"/>
<keyword evidence="6 7" id="KW-0961">Cell wall biogenesis/degradation</keyword>
<gene>
    <name evidence="9" type="ORF">MAMC_02193</name>
</gene>
<comment type="similarity">
    <text evidence="2">Belongs to the YkuD family.</text>
</comment>
<evidence type="ECO:0000256" key="2">
    <source>
        <dbReference type="ARBA" id="ARBA00005992"/>
    </source>
</evidence>
<keyword evidence="10" id="KW-1185">Reference proteome</keyword>
<dbReference type="GO" id="GO:0005576">
    <property type="term" value="C:extracellular region"/>
    <property type="evidence" value="ECO:0007669"/>
    <property type="project" value="TreeGrafter"/>
</dbReference>
<dbReference type="AlphaFoldDB" id="A0A5E6MKH4"/>
<evidence type="ECO:0000256" key="7">
    <source>
        <dbReference type="PROSITE-ProRule" id="PRU01373"/>
    </source>
</evidence>
<comment type="pathway">
    <text evidence="1 7">Cell wall biogenesis; peptidoglycan biosynthesis.</text>
</comment>
<organism evidence="9 10">
    <name type="scientific">Methylacidimicrobium cyclopophantes</name>
    <dbReference type="NCBI Taxonomy" id="1041766"/>
    <lineage>
        <taxon>Bacteria</taxon>
        <taxon>Pseudomonadati</taxon>
        <taxon>Verrucomicrobiota</taxon>
        <taxon>Methylacidimicrobium</taxon>
    </lineage>
</organism>
<keyword evidence="5 7" id="KW-0573">Peptidoglycan synthesis</keyword>
<dbReference type="GO" id="GO:0071972">
    <property type="term" value="F:peptidoglycan L,D-transpeptidase activity"/>
    <property type="evidence" value="ECO:0007669"/>
    <property type="project" value="TreeGrafter"/>
</dbReference>
<evidence type="ECO:0000256" key="3">
    <source>
        <dbReference type="ARBA" id="ARBA00022679"/>
    </source>
</evidence>
<comment type="caution">
    <text evidence="9">The sequence shown here is derived from an EMBL/GenBank/DDBJ whole genome shotgun (WGS) entry which is preliminary data.</text>
</comment>
<evidence type="ECO:0000256" key="6">
    <source>
        <dbReference type="ARBA" id="ARBA00023316"/>
    </source>
</evidence>
<evidence type="ECO:0000259" key="8">
    <source>
        <dbReference type="PROSITE" id="PS52029"/>
    </source>
</evidence>
<evidence type="ECO:0000313" key="9">
    <source>
        <dbReference type="EMBL" id="VVM08477.1"/>
    </source>
</evidence>
<dbReference type="GO" id="GO:0016740">
    <property type="term" value="F:transferase activity"/>
    <property type="evidence" value="ECO:0007669"/>
    <property type="project" value="UniProtKB-KW"/>
</dbReference>
<dbReference type="EMBL" id="CABFUZ020000259">
    <property type="protein sequence ID" value="VVM08477.1"/>
    <property type="molecule type" value="Genomic_DNA"/>
</dbReference>
<dbReference type="InterPro" id="IPR005490">
    <property type="entry name" value="LD_TPept_cat_dom"/>
</dbReference>
<dbReference type="InterPro" id="IPR050979">
    <property type="entry name" value="LD-transpeptidase"/>
</dbReference>